<dbReference type="Gene3D" id="3.40.50.300">
    <property type="entry name" value="P-loop containing nucleotide triphosphate hydrolases"/>
    <property type="match status" value="1"/>
</dbReference>
<comment type="caution">
    <text evidence="4">The sequence shown here is derived from an EMBL/GenBank/DDBJ whole genome shotgun (WGS) entry which is preliminary data.</text>
</comment>
<reference evidence="4 5" key="1">
    <citation type="submission" date="2016-07" db="EMBL/GenBank/DDBJ databases">
        <title>Pervasive Adenine N6-methylation of Active Genes in Fungi.</title>
        <authorList>
            <consortium name="DOE Joint Genome Institute"/>
            <person name="Mondo S.J."/>
            <person name="Dannebaum R.O."/>
            <person name="Kuo R.C."/>
            <person name="Labutti K."/>
            <person name="Haridas S."/>
            <person name="Kuo A."/>
            <person name="Salamov A."/>
            <person name="Ahrendt S.R."/>
            <person name="Lipzen A."/>
            <person name="Sullivan W."/>
            <person name="Andreopoulos W.B."/>
            <person name="Clum A."/>
            <person name="Lindquist E."/>
            <person name="Daum C."/>
            <person name="Ramamoorthy G.K."/>
            <person name="Gryganskyi A."/>
            <person name="Culley D."/>
            <person name="Magnuson J.K."/>
            <person name="James T.Y."/>
            <person name="O'Malley M.A."/>
            <person name="Stajich J.E."/>
            <person name="Spatafora J.W."/>
            <person name="Visel A."/>
            <person name="Grigoriev I.V."/>
        </authorList>
    </citation>
    <scope>NUCLEOTIDE SEQUENCE [LARGE SCALE GENOMIC DNA]</scope>
    <source>
        <strain evidence="4 5">12-1054</strain>
    </source>
</reference>
<dbReference type="Proteomes" id="UP000193685">
    <property type="component" value="Unassembled WGS sequence"/>
</dbReference>
<evidence type="ECO:0000313" key="5">
    <source>
        <dbReference type="Proteomes" id="UP000193685"/>
    </source>
</evidence>
<name>A0A1Y2FK41_PROLT</name>
<keyword evidence="1" id="KW-0547">Nucleotide-binding</keyword>
<dbReference type="InterPro" id="IPR027417">
    <property type="entry name" value="P-loop_NTPase"/>
</dbReference>
<keyword evidence="2" id="KW-0067">ATP-binding</keyword>
<dbReference type="SUPFAM" id="SSF52540">
    <property type="entry name" value="P-loop containing nucleoside triphosphate hydrolases"/>
    <property type="match status" value="1"/>
</dbReference>
<organism evidence="4 5">
    <name type="scientific">Protomyces lactucae-debilis</name>
    <dbReference type="NCBI Taxonomy" id="2754530"/>
    <lineage>
        <taxon>Eukaryota</taxon>
        <taxon>Fungi</taxon>
        <taxon>Dikarya</taxon>
        <taxon>Ascomycota</taxon>
        <taxon>Taphrinomycotina</taxon>
        <taxon>Taphrinomycetes</taxon>
        <taxon>Taphrinales</taxon>
        <taxon>Protomycetaceae</taxon>
        <taxon>Protomyces</taxon>
    </lineage>
</organism>
<dbReference type="GO" id="GO:0016301">
    <property type="term" value="F:kinase activity"/>
    <property type="evidence" value="ECO:0007669"/>
    <property type="project" value="InterPro"/>
</dbReference>
<sequence>MLKRFLRPAPGKQQTLVTACRVTTNLVRMNHAVRCPSRPAQEPSTRPAAAKVLPEAQKEYTSPYASIRSDLDYDYHTPPTPERCQVQDELIRATLQRHAAATAAYPVKQHKRPLLLFTAGAMGAGKSHFLSTLPFSYVLIDPDELMSKLPRYARPCAPGSTFGQGSALLQELEQSTRLRHEARLITEVILLAAMQQGADIVTDGSLRSYTWYLAQIPMLRRRFPQYRVEVVHIHCPLQEVLKRAQKRSLRTGREVPPALIERSWKDSRRAISVLGRQKLVDRVRMVDSTGPLPRVVYDSLEDEAWPLRGVPNEISRVDGFVNSAGVVMENGDDRLQTKVKAKL</sequence>
<dbReference type="Pfam" id="PF06414">
    <property type="entry name" value="Zeta_toxin"/>
    <property type="match status" value="1"/>
</dbReference>
<proteinExistence type="predicted"/>
<dbReference type="GO" id="GO:0005524">
    <property type="term" value="F:ATP binding"/>
    <property type="evidence" value="ECO:0007669"/>
    <property type="project" value="UniProtKB-KW"/>
</dbReference>
<evidence type="ECO:0000259" key="3">
    <source>
        <dbReference type="Pfam" id="PF06414"/>
    </source>
</evidence>
<evidence type="ECO:0000313" key="4">
    <source>
        <dbReference type="EMBL" id="ORY83155.1"/>
    </source>
</evidence>
<gene>
    <name evidence="4" type="ORF">BCR37DRAFT_297009</name>
</gene>
<evidence type="ECO:0000256" key="1">
    <source>
        <dbReference type="ARBA" id="ARBA00022741"/>
    </source>
</evidence>
<keyword evidence="5" id="KW-1185">Reference proteome</keyword>
<accession>A0A1Y2FK41</accession>
<dbReference type="OrthoDB" id="430679at2759"/>
<feature type="domain" description="Zeta toxin" evidence="3">
    <location>
        <begin position="107"/>
        <end position="290"/>
    </location>
</feature>
<dbReference type="EMBL" id="MCFI01000008">
    <property type="protein sequence ID" value="ORY83155.1"/>
    <property type="molecule type" value="Genomic_DNA"/>
</dbReference>
<dbReference type="GeneID" id="63783487"/>
<dbReference type="InterPro" id="IPR010488">
    <property type="entry name" value="Zeta_toxin_domain"/>
</dbReference>
<evidence type="ECO:0000256" key="2">
    <source>
        <dbReference type="ARBA" id="ARBA00022840"/>
    </source>
</evidence>
<protein>
    <submittedName>
        <fullName evidence="4">Zeta toxin-domain-containing protein</fullName>
    </submittedName>
</protein>
<dbReference type="RefSeq" id="XP_040725736.1">
    <property type="nucleotide sequence ID" value="XM_040866888.1"/>
</dbReference>
<dbReference type="AlphaFoldDB" id="A0A1Y2FK41"/>